<dbReference type="Proteomes" id="UP000191116">
    <property type="component" value="Unassembled WGS sequence"/>
</dbReference>
<name>A0A1T4V1G5_9GAMM</name>
<reference evidence="1 2" key="1">
    <citation type="submission" date="2017-02" db="EMBL/GenBank/DDBJ databases">
        <authorList>
            <person name="Peterson S.W."/>
        </authorList>
    </citation>
    <scope>NUCLEOTIDE SEQUENCE [LARGE SCALE GENOMIC DNA]</scope>
    <source>
        <strain evidence="1 2">CECT 9189</strain>
    </source>
</reference>
<dbReference type="RefSeq" id="WP_080176604.1">
    <property type="nucleotide sequence ID" value="NZ_AP024854.1"/>
</dbReference>
<dbReference type="AlphaFoldDB" id="A0A1T4V1G5"/>
<evidence type="ECO:0000313" key="2">
    <source>
        <dbReference type="Proteomes" id="UP000191116"/>
    </source>
</evidence>
<proteinExistence type="predicted"/>
<evidence type="ECO:0000313" key="1">
    <source>
        <dbReference type="EMBL" id="SKA58785.1"/>
    </source>
</evidence>
<gene>
    <name evidence="1" type="ORF">CZ814_03999</name>
</gene>
<dbReference type="OrthoDB" id="5862020at2"/>
<organism evidence="1 2">
    <name type="scientific">Photobacterium toruni</name>
    <dbReference type="NCBI Taxonomy" id="1935446"/>
    <lineage>
        <taxon>Bacteria</taxon>
        <taxon>Pseudomonadati</taxon>
        <taxon>Pseudomonadota</taxon>
        <taxon>Gammaproteobacteria</taxon>
        <taxon>Vibrionales</taxon>
        <taxon>Vibrionaceae</taxon>
        <taxon>Photobacterium</taxon>
    </lineage>
</organism>
<protein>
    <submittedName>
        <fullName evidence="1">Uncharacterized protein</fullName>
    </submittedName>
</protein>
<dbReference type="EMBL" id="FUWP01000059">
    <property type="protein sequence ID" value="SKA58785.1"/>
    <property type="molecule type" value="Genomic_DNA"/>
</dbReference>
<accession>A0A1T4V1G5</accession>
<sequence>MRIETLLSKFAIKGINYDPQSGGGKALLSAEEQLAVVGLCWHESPVGWLVLFVEGLRDVHALKQLQIATRGETLRLMEDWRGVYPEKALTALCATAIAEATQLNGQVCPECNGAGKVLSKCSHQRKCQCCKNGRIEWTQETRFSYFAQVLPVTYSRFKSYNTILNLLVLWLVKNRDTAVRAMEEQIEMEVVEFI</sequence>